<evidence type="ECO:0000256" key="1">
    <source>
        <dbReference type="SAM" id="MobiDB-lite"/>
    </source>
</evidence>
<gene>
    <name evidence="2" type="ORF">BRAA09T37369Z</name>
</gene>
<sequence length="116" mass="13450">MATAYERKRLENNSWNDAMMASLNVHAKASLLSASTKRSRDHSKSLKKQQKKKESEAPIVKQQSPFSPIRWWCISLQASHLFSYISCISTKLFLKDLFVMSGYYQQLRCFIQVDGR</sequence>
<proteinExistence type="predicted"/>
<feature type="compositionally biased region" description="Basic residues" evidence="1">
    <location>
        <begin position="37"/>
        <end position="51"/>
    </location>
</feature>
<protein>
    <submittedName>
        <fullName evidence="2">Uncharacterized protein</fullName>
    </submittedName>
</protein>
<dbReference type="EMBL" id="LR031568">
    <property type="protein sequence ID" value="VDC59758.1"/>
    <property type="molecule type" value="Genomic_DNA"/>
</dbReference>
<accession>A0A3P5YII4</accession>
<dbReference type="AlphaFoldDB" id="A0A3P5YII4"/>
<feature type="region of interest" description="Disordered" evidence="1">
    <location>
        <begin position="32"/>
        <end position="62"/>
    </location>
</feature>
<name>A0A3P5YII4_BRACM</name>
<evidence type="ECO:0000313" key="2">
    <source>
        <dbReference type="EMBL" id="VDC59758.1"/>
    </source>
</evidence>
<organism evidence="2">
    <name type="scientific">Brassica campestris</name>
    <name type="common">Field mustard</name>
    <dbReference type="NCBI Taxonomy" id="3711"/>
    <lineage>
        <taxon>Eukaryota</taxon>
        <taxon>Viridiplantae</taxon>
        <taxon>Streptophyta</taxon>
        <taxon>Embryophyta</taxon>
        <taxon>Tracheophyta</taxon>
        <taxon>Spermatophyta</taxon>
        <taxon>Magnoliopsida</taxon>
        <taxon>eudicotyledons</taxon>
        <taxon>Gunneridae</taxon>
        <taxon>Pentapetalae</taxon>
        <taxon>rosids</taxon>
        <taxon>malvids</taxon>
        <taxon>Brassicales</taxon>
        <taxon>Brassicaceae</taxon>
        <taxon>Brassiceae</taxon>
        <taxon>Brassica</taxon>
    </lineage>
</organism>
<reference evidence="2" key="1">
    <citation type="submission" date="2018-11" db="EMBL/GenBank/DDBJ databases">
        <authorList>
            <consortium name="Genoscope - CEA"/>
            <person name="William W."/>
        </authorList>
    </citation>
    <scope>NUCLEOTIDE SEQUENCE</scope>
</reference>